<keyword evidence="4" id="KW-1185">Reference proteome</keyword>
<organism evidence="3 4">
    <name type="scientific">Streptomyces doebereineriae</name>
    <dbReference type="NCBI Taxonomy" id="3075528"/>
    <lineage>
        <taxon>Bacteria</taxon>
        <taxon>Bacillati</taxon>
        <taxon>Actinomycetota</taxon>
        <taxon>Actinomycetes</taxon>
        <taxon>Kitasatosporales</taxon>
        <taxon>Streptomycetaceae</taxon>
        <taxon>Streptomyces</taxon>
    </lineage>
</organism>
<evidence type="ECO:0000313" key="3">
    <source>
        <dbReference type="EMBL" id="MDT0485280.1"/>
    </source>
</evidence>
<evidence type="ECO:0000256" key="1">
    <source>
        <dbReference type="SAM" id="MobiDB-lite"/>
    </source>
</evidence>
<proteinExistence type="predicted"/>
<dbReference type="EMBL" id="JAVREZ010000015">
    <property type="protein sequence ID" value="MDT0485280.1"/>
    <property type="molecule type" value="Genomic_DNA"/>
</dbReference>
<protein>
    <submittedName>
        <fullName evidence="3">Uncharacterized protein</fullName>
    </submittedName>
</protein>
<gene>
    <name evidence="3" type="ORF">RNB18_34750</name>
</gene>
<name>A0ABU2VI67_9ACTN</name>
<feature type="transmembrane region" description="Helical" evidence="2">
    <location>
        <begin position="6"/>
        <end position="24"/>
    </location>
</feature>
<dbReference type="RefSeq" id="WP_311718067.1">
    <property type="nucleotide sequence ID" value="NZ_JAVREZ010000015.1"/>
</dbReference>
<dbReference type="Proteomes" id="UP001183824">
    <property type="component" value="Unassembled WGS sequence"/>
</dbReference>
<feature type="compositionally biased region" description="Basic residues" evidence="1">
    <location>
        <begin position="65"/>
        <end position="78"/>
    </location>
</feature>
<evidence type="ECO:0000313" key="4">
    <source>
        <dbReference type="Proteomes" id="UP001183824"/>
    </source>
</evidence>
<keyword evidence="2" id="KW-0812">Transmembrane</keyword>
<keyword evidence="2" id="KW-1133">Transmembrane helix</keyword>
<reference evidence="4" key="1">
    <citation type="submission" date="2023-07" db="EMBL/GenBank/DDBJ databases">
        <title>30 novel species of actinomycetes from the DSMZ collection.</title>
        <authorList>
            <person name="Nouioui I."/>
        </authorList>
    </citation>
    <scope>NUCLEOTIDE SEQUENCE [LARGE SCALE GENOMIC DNA]</scope>
    <source>
        <strain evidence="4">DSM 41640</strain>
    </source>
</reference>
<evidence type="ECO:0000256" key="2">
    <source>
        <dbReference type="SAM" id="Phobius"/>
    </source>
</evidence>
<feature type="region of interest" description="Disordered" evidence="1">
    <location>
        <begin position="44"/>
        <end position="78"/>
    </location>
</feature>
<sequence length="78" mass="8637">MSTVWIAPVATILVPTLVGCFTALQISRTLTRTWSVTFTNMARDLDEAAQTQPPESRPPVPTPRGRGRHGARPSRRPR</sequence>
<accession>A0ABU2VI67</accession>
<comment type="caution">
    <text evidence="3">The sequence shown here is derived from an EMBL/GenBank/DDBJ whole genome shotgun (WGS) entry which is preliminary data.</text>
</comment>
<keyword evidence="2" id="KW-0472">Membrane</keyword>